<feature type="non-terminal residue" evidence="1">
    <location>
        <position position="67"/>
    </location>
</feature>
<gene>
    <name evidence="1" type="ORF">VH79_26245</name>
</gene>
<dbReference type="Proteomes" id="UP000839610">
    <property type="component" value="Unassembled WGS sequence"/>
</dbReference>
<reference evidence="1" key="1">
    <citation type="submission" date="2018-07" db="EMBL/GenBank/DDBJ databases">
        <authorList>
            <consortium name="GenomeTrakr network: Whole genome sequencing for foodborne pathogen traceback"/>
        </authorList>
    </citation>
    <scope>NUCLEOTIDE SEQUENCE [LARGE SCALE GENOMIC DNA]</scope>
    <source>
        <strain evidence="1">FDA00008842</strain>
    </source>
</reference>
<accession>A0A5U3IX26</accession>
<dbReference type="EMBL" id="AAGLUV010000055">
    <property type="protein sequence ID" value="EBP4586592.1"/>
    <property type="molecule type" value="Genomic_DNA"/>
</dbReference>
<dbReference type="AlphaFoldDB" id="A0A5U3IX26"/>
<proteinExistence type="predicted"/>
<comment type="caution">
    <text evidence="1">The sequence shown here is derived from an EMBL/GenBank/DDBJ whole genome shotgun (WGS) entry which is preliminary data.</text>
</comment>
<sequence>MSSYISRNTPTIPSLAPYATSSWVQQYFVTDVRLGTLVWVGPSGNGANASLTAPPGHFLTAILDGDT</sequence>
<protein>
    <submittedName>
        <fullName evidence="1">Uncharacterized protein</fullName>
    </submittedName>
</protein>
<name>A0A5U3IX26_SALER</name>
<evidence type="ECO:0000313" key="1">
    <source>
        <dbReference type="EMBL" id="EBP4586592.1"/>
    </source>
</evidence>
<organism evidence="1">
    <name type="scientific">Salmonella enterica</name>
    <name type="common">Salmonella choleraesuis</name>
    <dbReference type="NCBI Taxonomy" id="28901"/>
    <lineage>
        <taxon>Bacteria</taxon>
        <taxon>Pseudomonadati</taxon>
        <taxon>Pseudomonadota</taxon>
        <taxon>Gammaproteobacteria</taxon>
        <taxon>Enterobacterales</taxon>
        <taxon>Enterobacteriaceae</taxon>
        <taxon>Salmonella</taxon>
    </lineage>
</organism>